<dbReference type="InterPro" id="IPR008283">
    <property type="entry name" value="Peptidase_M17_N"/>
</dbReference>
<evidence type="ECO:0000256" key="8">
    <source>
        <dbReference type="HAMAP-Rule" id="MF_00181"/>
    </source>
</evidence>
<feature type="binding site" evidence="8">
    <location>
        <position position="252"/>
    </location>
    <ligand>
        <name>Mn(2+)</name>
        <dbReference type="ChEBI" id="CHEBI:29035"/>
        <label>1</label>
    </ligand>
</feature>
<feature type="binding site" evidence="8">
    <location>
        <position position="270"/>
    </location>
    <ligand>
        <name>Mn(2+)</name>
        <dbReference type="ChEBI" id="CHEBI:29035"/>
        <label>2</label>
    </ligand>
</feature>
<dbReference type="GO" id="GO:0030145">
    <property type="term" value="F:manganese ion binding"/>
    <property type="evidence" value="ECO:0007669"/>
    <property type="project" value="UniProtKB-UniRule"/>
</dbReference>
<dbReference type="HAMAP" id="MF_00181">
    <property type="entry name" value="Cytosol_peptidase_M17"/>
    <property type="match status" value="1"/>
</dbReference>
<dbReference type="Pfam" id="PF00883">
    <property type="entry name" value="Peptidase_M17"/>
    <property type="match status" value="1"/>
</dbReference>
<dbReference type="EMBL" id="FQWX01000002">
    <property type="protein sequence ID" value="SHG48524.1"/>
    <property type="molecule type" value="Genomic_DNA"/>
</dbReference>
<dbReference type="Gene3D" id="3.40.630.10">
    <property type="entry name" value="Zn peptidases"/>
    <property type="match status" value="1"/>
</dbReference>
<feature type="domain" description="Cytosol aminopeptidase" evidence="9">
    <location>
        <begin position="327"/>
        <end position="334"/>
    </location>
</feature>
<comment type="catalytic activity">
    <reaction evidence="2 8">
        <text>Release of an N-terminal amino acid, preferentially leucine, but not glutamic or aspartic acids.</text>
        <dbReference type="EC" id="3.4.11.10"/>
    </reaction>
</comment>
<proteinExistence type="inferred from homology"/>
<dbReference type="PANTHER" id="PTHR11963">
    <property type="entry name" value="LEUCINE AMINOPEPTIDASE-RELATED"/>
    <property type="match status" value="1"/>
</dbReference>
<keyword evidence="8" id="KW-0963">Cytoplasm</keyword>
<dbReference type="GO" id="GO:0070006">
    <property type="term" value="F:metalloaminopeptidase activity"/>
    <property type="evidence" value="ECO:0007669"/>
    <property type="project" value="InterPro"/>
</dbReference>
<dbReference type="RefSeq" id="WP_073123623.1">
    <property type="nucleotide sequence ID" value="NZ_BAABCH010000028.1"/>
</dbReference>
<comment type="subcellular location">
    <subcellularLocation>
        <location evidence="8">Cytoplasm</location>
    </subcellularLocation>
</comment>
<name>A0A1M5K6Z7_9FIRM</name>
<organism evidence="10 11">
    <name type="scientific">Asaccharospora irregularis DSM 2635</name>
    <dbReference type="NCBI Taxonomy" id="1121321"/>
    <lineage>
        <taxon>Bacteria</taxon>
        <taxon>Bacillati</taxon>
        <taxon>Bacillota</taxon>
        <taxon>Clostridia</taxon>
        <taxon>Peptostreptococcales</taxon>
        <taxon>Peptostreptococcaceae</taxon>
        <taxon>Asaccharospora</taxon>
    </lineage>
</organism>
<dbReference type="InterPro" id="IPR011356">
    <property type="entry name" value="Leucine_aapep/pepB"/>
</dbReference>
<reference evidence="11" key="1">
    <citation type="submission" date="2016-11" db="EMBL/GenBank/DDBJ databases">
        <authorList>
            <person name="Varghese N."/>
            <person name="Submissions S."/>
        </authorList>
    </citation>
    <scope>NUCLEOTIDE SEQUENCE [LARGE SCALE GENOMIC DNA]</scope>
    <source>
        <strain evidence="11">DSM 2635</strain>
    </source>
</reference>
<evidence type="ECO:0000256" key="2">
    <source>
        <dbReference type="ARBA" id="ARBA00000967"/>
    </source>
</evidence>
<evidence type="ECO:0000256" key="4">
    <source>
        <dbReference type="ARBA" id="ARBA00022438"/>
    </source>
</evidence>
<keyword evidence="6 8" id="KW-0378">Hydrolase</keyword>
<dbReference type="PROSITE" id="PS00631">
    <property type="entry name" value="CYTOSOL_AP"/>
    <property type="match status" value="1"/>
</dbReference>
<dbReference type="SUPFAM" id="SSF52949">
    <property type="entry name" value="Macro domain-like"/>
    <property type="match status" value="1"/>
</dbReference>
<evidence type="ECO:0000256" key="6">
    <source>
        <dbReference type="ARBA" id="ARBA00022801"/>
    </source>
</evidence>
<dbReference type="GO" id="GO:0006508">
    <property type="term" value="P:proteolysis"/>
    <property type="evidence" value="ECO:0007669"/>
    <property type="project" value="UniProtKB-KW"/>
</dbReference>
<dbReference type="PANTHER" id="PTHR11963:SF23">
    <property type="entry name" value="CYTOSOL AMINOPEPTIDASE"/>
    <property type="match status" value="1"/>
</dbReference>
<comment type="cofactor">
    <cofactor evidence="8">
        <name>Mn(2+)</name>
        <dbReference type="ChEBI" id="CHEBI:29035"/>
    </cofactor>
    <text evidence="8">Binds 2 manganese ions per subunit.</text>
</comment>
<evidence type="ECO:0000256" key="7">
    <source>
        <dbReference type="ARBA" id="ARBA00049972"/>
    </source>
</evidence>
<dbReference type="Gene3D" id="3.40.220.10">
    <property type="entry name" value="Leucine Aminopeptidase, subunit E, domain 1"/>
    <property type="match status" value="1"/>
</dbReference>
<dbReference type="GO" id="GO:0005737">
    <property type="term" value="C:cytoplasm"/>
    <property type="evidence" value="ECO:0007669"/>
    <property type="project" value="UniProtKB-SubCell"/>
</dbReference>
<comment type="catalytic activity">
    <reaction evidence="1 8">
        <text>Release of an N-terminal amino acid, Xaa-|-Yaa-, in which Xaa is preferably Leu, but may be other amino acids including Pro although not Arg or Lys, and Yaa may be Pro. Amino acid amides and methyl esters are also readily hydrolyzed, but rates on arylamides are exceedingly low.</text>
        <dbReference type="EC" id="3.4.11.1"/>
    </reaction>
</comment>
<feature type="binding site" evidence="8">
    <location>
        <position position="252"/>
    </location>
    <ligand>
        <name>Mn(2+)</name>
        <dbReference type="ChEBI" id="CHEBI:29035"/>
        <label>2</label>
    </ligand>
</feature>
<feature type="active site" evidence="8">
    <location>
        <position position="259"/>
    </location>
</feature>
<dbReference type="AlphaFoldDB" id="A0A1M5K6Z7"/>
<keyword evidence="8" id="KW-0464">Manganese</keyword>
<sequence>MKIRCIENKLERLNSNILAVSLFKEEKINTDIEEIEIIANDFDAEYGKFELSKVLINDNLIDIFLVGMGRREDLNNEKLRVLGGNLSRKAKNIAKDKGKNLDIINLNLTQENIGAFAEGILLGDYKFDKYKSEKCNGIIENVNLYSDIDATEQLKRAEIMAKSTIIARDLVNEPSNVIYPETLANEAIRLGEEYGFEVEVYEQGKIEALGMEAYLSVARGSSNKPRFIVMRYFADKENEEILGLVGKGITYDTGGYCIKSRSSMFDMKTDMAGGASVIGAMCAIANQKLNKNVVGVIAACENSISGEAYKPGDIINSMAKKTIEVGNTDAEGRLTLADAVYYIINNEKANKVVDVATLTGAAIVALGTIASAVVTNNEEFYKEVEVAAQKSGEKIWKMPVFDEYKKMIKGHETDLKNAPGQEGGCITAGLFVGEFVGDTPWVHIDIAGPSVVEKTEGYKYKGATGEAVRTLYYLAEGK</sequence>
<dbReference type="NCBIfam" id="NF002083">
    <property type="entry name" value="PRK00913.3-5"/>
    <property type="match status" value="1"/>
</dbReference>
<keyword evidence="5 8" id="KW-0645">Protease</keyword>
<evidence type="ECO:0000256" key="5">
    <source>
        <dbReference type="ARBA" id="ARBA00022670"/>
    </source>
</evidence>
<evidence type="ECO:0000256" key="1">
    <source>
        <dbReference type="ARBA" id="ARBA00000135"/>
    </source>
</evidence>
<keyword evidence="4 8" id="KW-0031">Aminopeptidase</keyword>
<protein>
    <recommendedName>
        <fullName evidence="8">Probable cytosol aminopeptidase</fullName>
        <ecNumber evidence="8">3.4.11.1</ecNumber>
    </recommendedName>
    <alternativeName>
        <fullName evidence="8">Leucine aminopeptidase</fullName>
        <shortName evidence="8">LAP</shortName>
        <ecNumber evidence="8">3.4.11.10</ecNumber>
    </alternativeName>
    <alternativeName>
        <fullName evidence="8">Leucyl aminopeptidase</fullName>
    </alternativeName>
</protein>
<dbReference type="PRINTS" id="PR00481">
    <property type="entry name" value="LAMNOPPTDASE"/>
</dbReference>
<comment type="similarity">
    <text evidence="3 8">Belongs to the peptidase M17 family.</text>
</comment>
<dbReference type="Pfam" id="PF02789">
    <property type="entry name" value="Peptidase_M17_N"/>
    <property type="match status" value="1"/>
</dbReference>
<dbReference type="CDD" id="cd00433">
    <property type="entry name" value="Peptidase_M17"/>
    <property type="match status" value="1"/>
</dbReference>
<keyword evidence="11" id="KW-1185">Reference proteome</keyword>
<feature type="active site" evidence="8">
    <location>
        <position position="333"/>
    </location>
</feature>
<feature type="binding site" evidence="8">
    <location>
        <position position="329"/>
    </location>
    <ligand>
        <name>Mn(2+)</name>
        <dbReference type="ChEBI" id="CHEBI:29035"/>
        <label>1</label>
    </ligand>
</feature>
<evidence type="ECO:0000256" key="3">
    <source>
        <dbReference type="ARBA" id="ARBA00009528"/>
    </source>
</evidence>
<dbReference type="STRING" id="1121321.SAMN04488530_102151"/>
<gene>
    <name evidence="8" type="primary">pepA</name>
    <name evidence="10" type="ORF">SAMN04488530_102151</name>
</gene>
<dbReference type="InterPro" id="IPR023042">
    <property type="entry name" value="Peptidase_M17_leu_NH2_pept"/>
</dbReference>
<dbReference type="InterPro" id="IPR000819">
    <property type="entry name" value="Peptidase_M17_C"/>
</dbReference>
<evidence type="ECO:0000259" key="9">
    <source>
        <dbReference type="PROSITE" id="PS00631"/>
    </source>
</evidence>
<feature type="binding site" evidence="8">
    <location>
        <position position="331"/>
    </location>
    <ligand>
        <name>Mn(2+)</name>
        <dbReference type="ChEBI" id="CHEBI:29035"/>
        <label>1</label>
    </ligand>
</feature>
<evidence type="ECO:0000313" key="11">
    <source>
        <dbReference type="Proteomes" id="UP000243255"/>
    </source>
</evidence>
<dbReference type="SUPFAM" id="SSF53187">
    <property type="entry name" value="Zn-dependent exopeptidases"/>
    <property type="match status" value="1"/>
</dbReference>
<keyword evidence="8" id="KW-0479">Metal-binding</keyword>
<dbReference type="InterPro" id="IPR043472">
    <property type="entry name" value="Macro_dom-like"/>
</dbReference>
<dbReference type="NCBIfam" id="NF002073">
    <property type="entry name" value="PRK00913.1-2"/>
    <property type="match status" value="1"/>
</dbReference>
<dbReference type="EC" id="3.4.11.1" evidence="8"/>
<feature type="binding site" evidence="8">
    <location>
        <position position="331"/>
    </location>
    <ligand>
        <name>Mn(2+)</name>
        <dbReference type="ChEBI" id="CHEBI:29035"/>
        <label>2</label>
    </ligand>
</feature>
<feature type="binding site" evidence="8">
    <location>
        <position position="247"/>
    </location>
    <ligand>
        <name>Mn(2+)</name>
        <dbReference type="ChEBI" id="CHEBI:29035"/>
        <label>2</label>
    </ligand>
</feature>
<dbReference type="EC" id="3.4.11.10" evidence="8"/>
<comment type="function">
    <text evidence="7 8">Presumably involved in the processing and regular turnover of intracellular proteins. Catalyzes the removal of unsubstituted N-terminal amino acids from various peptides.</text>
</comment>
<dbReference type="Proteomes" id="UP000243255">
    <property type="component" value="Unassembled WGS sequence"/>
</dbReference>
<evidence type="ECO:0000313" key="10">
    <source>
        <dbReference type="EMBL" id="SHG48524.1"/>
    </source>
</evidence>
<accession>A0A1M5K6Z7</accession>